<evidence type="ECO:0000313" key="3">
    <source>
        <dbReference type="Proteomes" id="UP000248924"/>
    </source>
</evidence>
<dbReference type="RefSeq" id="WP_111215750.1">
    <property type="nucleotide sequence ID" value="NZ_POTY01000140.1"/>
</dbReference>
<organism evidence="2 3">
    <name type="scientific">Micromonospora craterilacus</name>
    <dbReference type="NCBI Taxonomy" id="1655439"/>
    <lineage>
        <taxon>Bacteria</taxon>
        <taxon>Bacillati</taxon>
        <taxon>Actinomycetota</taxon>
        <taxon>Actinomycetes</taxon>
        <taxon>Micromonosporales</taxon>
        <taxon>Micromonosporaceae</taxon>
        <taxon>Micromonospora</taxon>
    </lineage>
</organism>
<dbReference type="Proteomes" id="UP000248924">
    <property type="component" value="Unassembled WGS sequence"/>
</dbReference>
<feature type="region of interest" description="Disordered" evidence="1">
    <location>
        <begin position="36"/>
        <end position="59"/>
    </location>
</feature>
<gene>
    <name evidence="2" type="ORF">C1I95_21005</name>
</gene>
<reference evidence="2 3" key="1">
    <citation type="submission" date="2018-01" db="EMBL/GenBank/DDBJ databases">
        <title>Draft genome sequence of Jishengella sp. NA12.</title>
        <authorList>
            <person name="Sahin N."/>
            <person name="Ay H."/>
            <person name="Saygin H."/>
        </authorList>
    </citation>
    <scope>NUCLEOTIDE SEQUENCE [LARGE SCALE GENOMIC DNA]</scope>
    <source>
        <strain evidence="2 3">NA12</strain>
    </source>
</reference>
<dbReference type="EMBL" id="POTY01000140">
    <property type="protein sequence ID" value="PZG14791.1"/>
    <property type="molecule type" value="Genomic_DNA"/>
</dbReference>
<comment type="caution">
    <text evidence="2">The sequence shown here is derived from an EMBL/GenBank/DDBJ whole genome shotgun (WGS) entry which is preliminary data.</text>
</comment>
<protein>
    <submittedName>
        <fullName evidence="2">Uncharacterized protein</fullName>
    </submittedName>
</protein>
<dbReference type="OrthoDB" id="3400238at2"/>
<keyword evidence="3" id="KW-1185">Reference proteome</keyword>
<evidence type="ECO:0000313" key="2">
    <source>
        <dbReference type="EMBL" id="PZG14791.1"/>
    </source>
</evidence>
<evidence type="ECO:0000256" key="1">
    <source>
        <dbReference type="SAM" id="MobiDB-lite"/>
    </source>
</evidence>
<accession>A0A2W2DXD6</accession>
<name>A0A2W2DXD6_9ACTN</name>
<sequence length="59" mass="6530">MGAGDRRRLIERHQAELAKARRKGVARGYVTAVHQRLAGGDEPPPLRPVSADLPQPFPY</sequence>
<dbReference type="AlphaFoldDB" id="A0A2W2DXD6"/>
<proteinExistence type="predicted"/>